<dbReference type="InterPro" id="IPR008920">
    <property type="entry name" value="TF_FadR/GntR_C"/>
</dbReference>
<dbReference type="InterPro" id="IPR011711">
    <property type="entry name" value="GntR_C"/>
</dbReference>
<dbReference type="CDD" id="cd07377">
    <property type="entry name" value="WHTH_GntR"/>
    <property type="match status" value="1"/>
</dbReference>
<dbReference type="InterPro" id="IPR036390">
    <property type="entry name" value="WH_DNA-bd_sf"/>
</dbReference>
<keyword evidence="3" id="KW-0804">Transcription</keyword>
<dbReference type="Gene3D" id="1.10.10.10">
    <property type="entry name" value="Winged helix-like DNA-binding domain superfamily/Winged helix DNA-binding domain"/>
    <property type="match status" value="1"/>
</dbReference>
<dbReference type="InterPro" id="IPR036388">
    <property type="entry name" value="WH-like_DNA-bd_sf"/>
</dbReference>
<evidence type="ECO:0000256" key="1">
    <source>
        <dbReference type="ARBA" id="ARBA00023015"/>
    </source>
</evidence>
<reference evidence="5 6" key="1">
    <citation type="submission" date="2020-10" db="EMBL/GenBank/DDBJ databases">
        <title>Sequencing the genomes of 1000 actinobacteria strains.</title>
        <authorList>
            <person name="Klenk H.-P."/>
        </authorList>
    </citation>
    <scope>NUCLEOTIDE SEQUENCE [LARGE SCALE GENOMIC DNA]</scope>
    <source>
        <strain evidence="5 6">DSM 15474</strain>
    </source>
</reference>
<dbReference type="Gene3D" id="1.20.120.530">
    <property type="entry name" value="GntR ligand-binding domain-like"/>
    <property type="match status" value="1"/>
</dbReference>
<proteinExistence type="predicted"/>
<dbReference type="SUPFAM" id="SSF48008">
    <property type="entry name" value="GntR ligand-binding domain-like"/>
    <property type="match status" value="1"/>
</dbReference>
<evidence type="ECO:0000256" key="3">
    <source>
        <dbReference type="ARBA" id="ARBA00023163"/>
    </source>
</evidence>
<dbReference type="SMART" id="SM00895">
    <property type="entry name" value="FCD"/>
    <property type="match status" value="1"/>
</dbReference>
<keyword evidence="1" id="KW-0805">Transcription regulation</keyword>
<keyword evidence="5" id="KW-0670">Pyruvate</keyword>
<dbReference type="RefSeq" id="WP_192591725.1">
    <property type="nucleotide sequence ID" value="NZ_JADBEE010000001.1"/>
</dbReference>
<dbReference type="PANTHER" id="PTHR43537">
    <property type="entry name" value="TRANSCRIPTIONAL REGULATOR, GNTR FAMILY"/>
    <property type="match status" value="1"/>
</dbReference>
<dbReference type="Pfam" id="PF07729">
    <property type="entry name" value="FCD"/>
    <property type="match status" value="1"/>
</dbReference>
<evidence type="ECO:0000259" key="4">
    <source>
        <dbReference type="PROSITE" id="PS50949"/>
    </source>
</evidence>
<evidence type="ECO:0000313" key="6">
    <source>
        <dbReference type="Proteomes" id="UP000636579"/>
    </source>
</evidence>
<protein>
    <submittedName>
        <fullName evidence="5">GntR family transcriptional repressor for pyruvate dehydrogenase complex</fullName>
    </submittedName>
</protein>
<feature type="domain" description="HTH gntR-type" evidence="4">
    <location>
        <begin position="3"/>
        <end position="71"/>
    </location>
</feature>
<dbReference type="PANTHER" id="PTHR43537:SF44">
    <property type="entry name" value="GNTR FAMILY REGULATORY PROTEIN"/>
    <property type="match status" value="1"/>
</dbReference>
<gene>
    <name evidence="5" type="ORF">H4W26_001808</name>
</gene>
<dbReference type="InterPro" id="IPR000524">
    <property type="entry name" value="Tscrpt_reg_HTH_GntR"/>
</dbReference>
<dbReference type="PROSITE" id="PS50949">
    <property type="entry name" value="HTH_GNTR"/>
    <property type="match status" value="1"/>
</dbReference>
<dbReference type="Pfam" id="PF00392">
    <property type="entry name" value="GntR"/>
    <property type="match status" value="1"/>
</dbReference>
<name>A0ABR9J7U4_9MICC</name>
<dbReference type="EMBL" id="JADBEE010000001">
    <property type="protein sequence ID" value="MBE1515053.1"/>
    <property type="molecule type" value="Genomic_DNA"/>
</dbReference>
<keyword evidence="6" id="KW-1185">Reference proteome</keyword>
<sequence>MTLNRTASLVARLRQQILEDILPIGAKLPSESDLISIHGVSRTVVREALLQLRTEGLIHTRRGTGSFVLTAPTESTSRASSPPRTPAERLELIEFRIAVECEASALASQRRSASQLTSLGDAVAAFSDAAEHPASAVEHDFAFHRGIAEASANPYLLEAVTTMGPTMISMPRTRLQSSSSRHQLAAQEHRSILEAIRESDATGAAAAMRAHLSASRRRALDL</sequence>
<evidence type="ECO:0000256" key="2">
    <source>
        <dbReference type="ARBA" id="ARBA00023125"/>
    </source>
</evidence>
<dbReference type="Proteomes" id="UP000636579">
    <property type="component" value="Unassembled WGS sequence"/>
</dbReference>
<keyword evidence="2" id="KW-0238">DNA-binding</keyword>
<dbReference type="SMART" id="SM00345">
    <property type="entry name" value="HTH_GNTR"/>
    <property type="match status" value="1"/>
</dbReference>
<dbReference type="PRINTS" id="PR00035">
    <property type="entry name" value="HTHGNTR"/>
</dbReference>
<organism evidence="5 6">
    <name type="scientific">Nesterenkonia halotolerans</name>
    <dbReference type="NCBI Taxonomy" id="225325"/>
    <lineage>
        <taxon>Bacteria</taxon>
        <taxon>Bacillati</taxon>
        <taxon>Actinomycetota</taxon>
        <taxon>Actinomycetes</taxon>
        <taxon>Micrococcales</taxon>
        <taxon>Micrococcaceae</taxon>
        <taxon>Nesterenkonia</taxon>
    </lineage>
</organism>
<evidence type="ECO:0000313" key="5">
    <source>
        <dbReference type="EMBL" id="MBE1515053.1"/>
    </source>
</evidence>
<accession>A0ABR9J7U4</accession>
<comment type="caution">
    <text evidence="5">The sequence shown here is derived from an EMBL/GenBank/DDBJ whole genome shotgun (WGS) entry which is preliminary data.</text>
</comment>
<dbReference type="SUPFAM" id="SSF46785">
    <property type="entry name" value="Winged helix' DNA-binding domain"/>
    <property type="match status" value="1"/>
</dbReference>